<organism evidence="4 5">
    <name type="scientific">Paramecium octaurelia</name>
    <dbReference type="NCBI Taxonomy" id="43137"/>
    <lineage>
        <taxon>Eukaryota</taxon>
        <taxon>Sar</taxon>
        <taxon>Alveolata</taxon>
        <taxon>Ciliophora</taxon>
        <taxon>Intramacronucleata</taxon>
        <taxon>Oligohymenophorea</taxon>
        <taxon>Peniculida</taxon>
        <taxon>Parameciidae</taxon>
        <taxon>Paramecium</taxon>
    </lineage>
</organism>
<keyword evidence="2" id="KW-0732">Signal</keyword>
<feature type="chain" id="PRO_5035866570" description="PhoD-like phosphatase metallophosphatase domain-containing protein" evidence="2">
    <location>
        <begin position="20"/>
        <end position="421"/>
    </location>
</feature>
<evidence type="ECO:0000259" key="3">
    <source>
        <dbReference type="Pfam" id="PF09423"/>
    </source>
</evidence>
<dbReference type="Pfam" id="PF09423">
    <property type="entry name" value="PhoD"/>
    <property type="match status" value="1"/>
</dbReference>
<sequence length="421" mass="50084">MLKNLLIVFLYSLSIAVKAENLLTIAFGSCFKFYRSHDTDVFQRIQQFNPKYFLWLGDAAYIDYTHILGMWKPEQNETRVKEKFDITNSDKYYVQFKKSVTIKGVYDDHDSNQNNGDKFNPFKESAKQLYLDFIGVDKNSPLRKQDGIYQSFYADQYDKILIVMTDIRYNSDKHTGDCLGENQWKWLEEQFKKKSELIIMTSGIQVIPDDRDGSETWFRWSKKKLYALIKKYNKPIIFLSGDVHYSEIMKYPCPHRLGQNLYEFTSSGMTFANSDHIPFFDFISQFFRPTTFSNNQDHYYKSNFGILKIITNNRNSPIRIEYETHSSQDSSVVLQKTIQIEELLQQFYDDSQSCILDVSREERQWQNYLLRINEKIFIVNCLLLAVLVFIIFLIYNFISYISKFLELYKQIQMNKLKMKQE</sequence>
<dbReference type="PANTHER" id="PTHR33987">
    <property type="entry name" value="CALCINEURIN-LIKE METALLO-PHOSPHOESTERASE SUPERFAMILY PROTEIN"/>
    <property type="match status" value="1"/>
</dbReference>
<reference evidence="4" key="1">
    <citation type="submission" date="2021-01" db="EMBL/GenBank/DDBJ databases">
        <authorList>
            <consortium name="Genoscope - CEA"/>
            <person name="William W."/>
        </authorList>
    </citation>
    <scope>NUCLEOTIDE SEQUENCE</scope>
</reference>
<comment type="caution">
    <text evidence="4">The sequence shown here is derived from an EMBL/GenBank/DDBJ whole genome shotgun (WGS) entry which is preliminary data.</text>
</comment>
<evidence type="ECO:0000313" key="4">
    <source>
        <dbReference type="EMBL" id="CAD8147231.1"/>
    </source>
</evidence>
<dbReference type="Proteomes" id="UP000683925">
    <property type="component" value="Unassembled WGS sequence"/>
</dbReference>
<feature type="domain" description="PhoD-like phosphatase metallophosphatase" evidence="3">
    <location>
        <begin position="26"/>
        <end position="309"/>
    </location>
</feature>
<dbReference type="CDD" id="cd07389">
    <property type="entry name" value="MPP_PhoD"/>
    <property type="match status" value="1"/>
</dbReference>
<dbReference type="OrthoDB" id="10266805at2759"/>
<evidence type="ECO:0000256" key="2">
    <source>
        <dbReference type="SAM" id="SignalP"/>
    </source>
</evidence>
<dbReference type="EMBL" id="CAJJDP010000019">
    <property type="protein sequence ID" value="CAD8147231.1"/>
    <property type="molecule type" value="Genomic_DNA"/>
</dbReference>
<name>A0A8S1T051_PAROT</name>
<feature type="signal peptide" evidence="2">
    <location>
        <begin position="1"/>
        <end position="19"/>
    </location>
</feature>
<dbReference type="OMA" id="TFANSDH"/>
<dbReference type="PANTHER" id="PTHR33987:SF1">
    <property type="entry name" value="CALCINEURIN-LIKE METALLO-PHOSPHOESTERASE SUPERFAMILY PROTEIN"/>
    <property type="match status" value="1"/>
</dbReference>
<proteinExistence type="predicted"/>
<protein>
    <recommendedName>
        <fullName evidence="3">PhoD-like phosphatase metallophosphatase domain-containing protein</fullName>
    </recommendedName>
</protein>
<keyword evidence="5" id="KW-1185">Reference proteome</keyword>
<keyword evidence="1" id="KW-1133">Transmembrane helix</keyword>
<keyword evidence="1" id="KW-0812">Transmembrane</keyword>
<evidence type="ECO:0000256" key="1">
    <source>
        <dbReference type="SAM" id="Phobius"/>
    </source>
</evidence>
<accession>A0A8S1T051</accession>
<gene>
    <name evidence="4" type="ORF">POCTA_138.1.T0190330</name>
</gene>
<evidence type="ECO:0000313" key="5">
    <source>
        <dbReference type="Proteomes" id="UP000683925"/>
    </source>
</evidence>
<feature type="transmembrane region" description="Helical" evidence="1">
    <location>
        <begin position="376"/>
        <end position="398"/>
    </location>
</feature>
<keyword evidence="1" id="KW-0472">Membrane</keyword>
<dbReference type="AlphaFoldDB" id="A0A8S1T051"/>
<dbReference type="InterPro" id="IPR018946">
    <property type="entry name" value="PhoD-like_MPP"/>
</dbReference>